<name>A0A3R7L0K4_TRYRA</name>
<evidence type="ECO:0000313" key="3">
    <source>
        <dbReference type="Proteomes" id="UP000283634"/>
    </source>
</evidence>
<gene>
    <name evidence="2" type="ORF">TraAM80_04709</name>
</gene>
<comment type="caution">
    <text evidence="2">The sequence shown here is derived from an EMBL/GenBank/DDBJ whole genome shotgun (WGS) entry which is preliminary data.</text>
</comment>
<evidence type="ECO:0000256" key="1">
    <source>
        <dbReference type="SAM" id="MobiDB-lite"/>
    </source>
</evidence>
<proteinExistence type="predicted"/>
<dbReference type="GeneID" id="40328642"/>
<feature type="compositionally biased region" description="Polar residues" evidence="1">
    <location>
        <begin position="482"/>
        <end position="491"/>
    </location>
</feature>
<accession>A0A3R7L0K4</accession>
<feature type="region of interest" description="Disordered" evidence="1">
    <location>
        <begin position="482"/>
        <end position="548"/>
    </location>
</feature>
<dbReference type="OrthoDB" id="244411at2759"/>
<keyword evidence="3" id="KW-1185">Reference proteome</keyword>
<dbReference type="EMBL" id="MKGL01000142">
    <property type="protein sequence ID" value="RNF05149.1"/>
    <property type="molecule type" value="Genomic_DNA"/>
</dbReference>
<reference evidence="2 3" key="1">
    <citation type="journal article" date="2018" name="BMC Genomics">
        <title>Genomic comparison of Trypanosoma conorhini and Trypanosoma rangeli to Trypanosoma cruzi strains of high and low virulence.</title>
        <authorList>
            <person name="Bradwell K.R."/>
            <person name="Koparde V.N."/>
            <person name="Matveyev A.V."/>
            <person name="Serrano M.G."/>
            <person name="Alves J.M."/>
            <person name="Parikh H."/>
            <person name="Huang B."/>
            <person name="Lee V."/>
            <person name="Espinosa-Alvarez O."/>
            <person name="Ortiz P.A."/>
            <person name="Costa-Martins A.G."/>
            <person name="Teixeira M.M."/>
            <person name="Buck G.A."/>
        </authorList>
    </citation>
    <scope>NUCLEOTIDE SEQUENCE [LARGE SCALE GENOMIC DNA]</scope>
    <source>
        <strain evidence="2 3">AM80</strain>
    </source>
</reference>
<dbReference type="AlphaFoldDB" id="A0A3R7L0K4"/>
<feature type="region of interest" description="Disordered" evidence="1">
    <location>
        <begin position="179"/>
        <end position="200"/>
    </location>
</feature>
<feature type="region of interest" description="Disordered" evidence="1">
    <location>
        <begin position="60"/>
        <end position="79"/>
    </location>
</feature>
<feature type="compositionally biased region" description="Low complexity" evidence="1">
    <location>
        <begin position="112"/>
        <end position="124"/>
    </location>
</feature>
<feature type="compositionally biased region" description="Polar residues" evidence="1">
    <location>
        <begin position="507"/>
        <end position="522"/>
    </location>
</feature>
<evidence type="ECO:0000313" key="2">
    <source>
        <dbReference type="EMBL" id="RNF05149.1"/>
    </source>
</evidence>
<organism evidence="2 3">
    <name type="scientific">Trypanosoma rangeli</name>
    <dbReference type="NCBI Taxonomy" id="5698"/>
    <lineage>
        <taxon>Eukaryota</taxon>
        <taxon>Discoba</taxon>
        <taxon>Euglenozoa</taxon>
        <taxon>Kinetoplastea</taxon>
        <taxon>Metakinetoplastina</taxon>
        <taxon>Trypanosomatida</taxon>
        <taxon>Trypanosomatidae</taxon>
        <taxon>Trypanosoma</taxon>
        <taxon>Herpetosoma</taxon>
    </lineage>
</organism>
<feature type="region of interest" description="Disordered" evidence="1">
    <location>
        <begin position="111"/>
        <end position="146"/>
    </location>
</feature>
<feature type="region of interest" description="Disordered" evidence="1">
    <location>
        <begin position="339"/>
        <end position="390"/>
    </location>
</feature>
<dbReference type="RefSeq" id="XP_029238511.1">
    <property type="nucleotide sequence ID" value="XM_029381627.1"/>
</dbReference>
<protein>
    <submittedName>
        <fullName evidence="2">Uncharacterized protein</fullName>
    </submittedName>
</protein>
<sequence>MTQPGSRVEAERGNSTLRRRVPNVKRDEYHHKTVSSEEILMPARVFPGGTRRDLLMGIHSNSNSASPEPVQKMHDKSSYPADWDQTRHDHHFHWHKESQIKYLHNNVRYSNTPTPRRQSVPPRRSVVHRRTARGRSTSSLRQSSHDTLHVTSYSPYRVPLIIPDDRWPFKINSGRRSVYRGSNESGGSMQREKDCSSISPSYEEANDSGILLNLHRHSLFVYDNPEKTHEGEPGWRTFVSTVFAPPCTESTGSARRTMTSPSRVPVTRIEEERHATPNRVVFGFNAAEAVEVFDDRVISPRRRTIMESDAPSHHIRDAGRISHRPTEIIVPERVGKKRAGSQRLVFPSEKGEESQVKIPTLASTGAGVELPASVEKNQEEEGGGDAACPEANIPVVSTAFISTPVFEMGVKDTTPTPLSHNDTNELNTKFPLTVHDAAVPIMAAKKSRGLNEVPSNDLDEVSELHDGSVALGEKIAKSTNAYASNGSSTLKIPSRRTKPLSPAKPQNEPSAKSTTAASLSFKSSKKWKQDTGGVLEKPTHKELTSGPRTFAYTSVKKNNGSLHMSQRNAAFAREDLTCQALLSGGTQELAFAGMGERPAASSEAKNAAGCNTVMSDTAADNGETLTVDFPDKCSGEAAASSFSTTVSWPVPSCPGNAARTPVSLPTADFMVRCLLDT</sequence>
<dbReference type="Proteomes" id="UP000283634">
    <property type="component" value="Unassembled WGS sequence"/>
</dbReference>